<dbReference type="AlphaFoldDB" id="A0A8T2Q368"/>
<feature type="domain" description="Retrovirus-related Pol polyprotein from transposon TNT 1-94-like beta-barrel" evidence="1">
    <location>
        <begin position="15"/>
        <end position="93"/>
    </location>
</feature>
<dbReference type="OrthoDB" id="2013098at2759"/>
<keyword evidence="3" id="KW-1185">Reference proteome</keyword>
<proteinExistence type="predicted"/>
<dbReference type="InterPro" id="IPR054722">
    <property type="entry name" value="PolX-like_BBD"/>
</dbReference>
<reference evidence="2" key="1">
    <citation type="submission" date="2021-08" db="EMBL/GenBank/DDBJ databases">
        <title>WGS assembly of Ceratopteris richardii.</title>
        <authorList>
            <person name="Marchant D.B."/>
            <person name="Chen G."/>
            <person name="Jenkins J."/>
            <person name="Shu S."/>
            <person name="Leebens-Mack J."/>
            <person name="Grimwood J."/>
            <person name="Schmutz J."/>
            <person name="Soltis P."/>
            <person name="Soltis D."/>
            <person name="Chen Z.-H."/>
        </authorList>
    </citation>
    <scope>NUCLEOTIDE SEQUENCE</scope>
    <source>
        <strain evidence="2">Whitten #5841</strain>
        <tissue evidence="2">Leaf</tissue>
    </source>
</reference>
<name>A0A8T2Q368_CERRI</name>
<dbReference type="Proteomes" id="UP000825935">
    <property type="component" value="Chromosome 38"/>
</dbReference>
<dbReference type="OMA" id="DHIFYID"/>
<gene>
    <name evidence="2" type="ORF">KP509_38G024900</name>
</gene>
<dbReference type="Pfam" id="PF22936">
    <property type="entry name" value="Pol_BBD"/>
    <property type="match status" value="1"/>
</dbReference>
<protein>
    <recommendedName>
        <fullName evidence="1">Retrovirus-related Pol polyprotein from transposon TNT 1-94-like beta-barrel domain-containing protein</fullName>
    </recommendedName>
</protein>
<accession>A0A8T2Q368</accession>
<evidence type="ECO:0000259" key="1">
    <source>
        <dbReference type="Pfam" id="PF22936"/>
    </source>
</evidence>
<sequence length="112" mass="12452">MNLSAKKGKDDDHIFYIDSGCSNHVAGNVALLSDLEDPHNKHDVQKGDDTKHSVEKIGNVKTSDGNMNLLRKVLYVPTITKNLISVGQIVEKGLQVRFNRFGAYVEDPRQGF</sequence>
<organism evidence="2 3">
    <name type="scientific">Ceratopteris richardii</name>
    <name type="common">Triangle waterfern</name>
    <dbReference type="NCBI Taxonomy" id="49495"/>
    <lineage>
        <taxon>Eukaryota</taxon>
        <taxon>Viridiplantae</taxon>
        <taxon>Streptophyta</taxon>
        <taxon>Embryophyta</taxon>
        <taxon>Tracheophyta</taxon>
        <taxon>Polypodiopsida</taxon>
        <taxon>Polypodiidae</taxon>
        <taxon>Polypodiales</taxon>
        <taxon>Pteridineae</taxon>
        <taxon>Pteridaceae</taxon>
        <taxon>Parkerioideae</taxon>
        <taxon>Ceratopteris</taxon>
    </lineage>
</organism>
<comment type="caution">
    <text evidence="2">The sequence shown here is derived from an EMBL/GenBank/DDBJ whole genome shotgun (WGS) entry which is preliminary data.</text>
</comment>
<dbReference type="EMBL" id="CM035443">
    <property type="protein sequence ID" value="KAH7278109.1"/>
    <property type="molecule type" value="Genomic_DNA"/>
</dbReference>
<evidence type="ECO:0000313" key="2">
    <source>
        <dbReference type="EMBL" id="KAH7278109.1"/>
    </source>
</evidence>
<evidence type="ECO:0000313" key="3">
    <source>
        <dbReference type="Proteomes" id="UP000825935"/>
    </source>
</evidence>